<evidence type="ECO:0000256" key="1">
    <source>
        <dbReference type="ARBA" id="ARBA00006484"/>
    </source>
</evidence>
<dbReference type="RefSeq" id="WP_184479082.1">
    <property type="nucleotide sequence ID" value="NZ_JACHIV010000001.1"/>
</dbReference>
<organism evidence="4 5">
    <name type="scientific">Saccharopolyspora gloriosae</name>
    <dbReference type="NCBI Taxonomy" id="455344"/>
    <lineage>
        <taxon>Bacteria</taxon>
        <taxon>Bacillati</taxon>
        <taxon>Actinomycetota</taxon>
        <taxon>Actinomycetes</taxon>
        <taxon>Pseudonocardiales</taxon>
        <taxon>Pseudonocardiaceae</taxon>
        <taxon>Saccharopolyspora</taxon>
    </lineage>
</organism>
<dbReference type="InterPro" id="IPR002347">
    <property type="entry name" value="SDR_fam"/>
</dbReference>
<dbReference type="InterPro" id="IPR057326">
    <property type="entry name" value="KR_dom"/>
</dbReference>
<evidence type="ECO:0000313" key="4">
    <source>
        <dbReference type="EMBL" id="MBB5069389.1"/>
    </source>
</evidence>
<dbReference type="SMART" id="SM00822">
    <property type="entry name" value="PKS_KR"/>
    <property type="match status" value="1"/>
</dbReference>
<dbReference type="CDD" id="cd05233">
    <property type="entry name" value="SDR_c"/>
    <property type="match status" value="1"/>
</dbReference>
<dbReference type="NCBIfam" id="NF005893">
    <property type="entry name" value="PRK07856.1"/>
    <property type="match status" value="1"/>
</dbReference>
<dbReference type="InterPro" id="IPR036291">
    <property type="entry name" value="NAD(P)-bd_dom_sf"/>
</dbReference>
<comment type="caution">
    <text evidence="4">The sequence shown here is derived from an EMBL/GenBank/DDBJ whole genome shotgun (WGS) entry which is preliminary data.</text>
</comment>
<proteinExistence type="inferred from homology"/>
<dbReference type="Gene3D" id="3.40.50.720">
    <property type="entry name" value="NAD(P)-binding Rossmann-like Domain"/>
    <property type="match status" value="1"/>
</dbReference>
<dbReference type="PROSITE" id="PS00061">
    <property type="entry name" value="ADH_SHORT"/>
    <property type="match status" value="1"/>
</dbReference>
<reference evidence="4 5" key="1">
    <citation type="submission" date="2020-08" db="EMBL/GenBank/DDBJ databases">
        <title>Sequencing the genomes of 1000 actinobacteria strains.</title>
        <authorList>
            <person name="Klenk H.-P."/>
        </authorList>
    </citation>
    <scope>NUCLEOTIDE SEQUENCE [LARGE SCALE GENOMIC DNA]</scope>
    <source>
        <strain evidence="4 5">DSM 45582</strain>
    </source>
</reference>
<dbReference type="InterPro" id="IPR020904">
    <property type="entry name" value="Sc_DH/Rdtase_CS"/>
</dbReference>
<dbReference type="EMBL" id="JACHIV010000001">
    <property type="protein sequence ID" value="MBB5069389.1"/>
    <property type="molecule type" value="Genomic_DNA"/>
</dbReference>
<comment type="similarity">
    <text evidence="1">Belongs to the short-chain dehydrogenases/reductases (SDR) family.</text>
</comment>
<evidence type="ECO:0000259" key="3">
    <source>
        <dbReference type="SMART" id="SM00822"/>
    </source>
</evidence>
<dbReference type="PANTHER" id="PTHR43639">
    <property type="entry name" value="OXIDOREDUCTASE, SHORT-CHAIN DEHYDROGENASE/REDUCTASE FAMILY (AFU_ORTHOLOGUE AFUA_5G02870)"/>
    <property type="match status" value="1"/>
</dbReference>
<dbReference type="Proteomes" id="UP000580474">
    <property type="component" value="Unassembled WGS sequence"/>
</dbReference>
<sequence length="260" mass="26804">MGVEIDLSGRVALVTGGTRGIGAGIAAVLLRAGARVHVCSRNPPERLPEGAGRRAEFLAADVRDPEQVDELIGEVVRRSGGLDVVVNNAGGAPPVDTATVSPRFHAKIVELNLLAPLLVCQRAWPVMRDRGGSMIMISSVAARRAAPTIAAYAAAKAGLESLTRTLALEFAPSVRVNAVAVGVARTENFAEHFGAAAEDSGFADGIPLGRPAEPEEVGHACAFLASPLAGYLTGDVLSVDGGGEPHPNLARIAAEFRPAD</sequence>
<name>A0A840NJC1_9PSEU</name>
<evidence type="ECO:0000256" key="2">
    <source>
        <dbReference type="ARBA" id="ARBA00023002"/>
    </source>
</evidence>
<gene>
    <name evidence="4" type="ORF">BJ969_002477</name>
</gene>
<protein>
    <submittedName>
        <fullName evidence="4">NAD(P)-dependent dehydrogenase (Short-subunit alcohol dehydrogenase family)</fullName>
    </submittedName>
</protein>
<dbReference type="FunFam" id="3.40.50.720:FF:000084">
    <property type="entry name" value="Short-chain dehydrogenase reductase"/>
    <property type="match status" value="1"/>
</dbReference>
<dbReference type="PRINTS" id="PR00080">
    <property type="entry name" value="SDRFAMILY"/>
</dbReference>
<keyword evidence="5" id="KW-1185">Reference proteome</keyword>
<dbReference type="SUPFAM" id="SSF51735">
    <property type="entry name" value="NAD(P)-binding Rossmann-fold domains"/>
    <property type="match status" value="1"/>
</dbReference>
<dbReference type="PRINTS" id="PR00081">
    <property type="entry name" value="GDHRDH"/>
</dbReference>
<dbReference type="GO" id="GO:0016491">
    <property type="term" value="F:oxidoreductase activity"/>
    <property type="evidence" value="ECO:0007669"/>
    <property type="project" value="UniProtKB-KW"/>
</dbReference>
<feature type="domain" description="Ketoreductase" evidence="3">
    <location>
        <begin position="10"/>
        <end position="184"/>
    </location>
</feature>
<evidence type="ECO:0000313" key="5">
    <source>
        <dbReference type="Proteomes" id="UP000580474"/>
    </source>
</evidence>
<dbReference type="PANTHER" id="PTHR43639:SF1">
    <property type="entry name" value="SHORT-CHAIN DEHYDROGENASE_REDUCTASE FAMILY PROTEIN"/>
    <property type="match status" value="1"/>
</dbReference>
<accession>A0A840NJC1</accession>
<dbReference type="AlphaFoldDB" id="A0A840NJC1"/>
<keyword evidence="2" id="KW-0560">Oxidoreductase</keyword>
<dbReference type="Pfam" id="PF13561">
    <property type="entry name" value="adh_short_C2"/>
    <property type="match status" value="1"/>
</dbReference>